<dbReference type="InterPro" id="IPR028939">
    <property type="entry name" value="P5C_Rdtase_cat_N"/>
</dbReference>
<feature type="domain" description="DUF2520" evidence="2">
    <location>
        <begin position="127"/>
        <end position="251"/>
    </location>
</feature>
<dbReference type="Gene3D" id="3.40.50.720">
    <property type="entry name" value="NAD(P)-binding Rossmann-like Domain"/>
    <property type="match status" value="1"/>
</dbReference>
<gene>
    <name evidence="3" type="ORF">DES52_101270</name>
</gene>
<evidence type="ECO:0000259" key="2">
    <source>
        <dbReference type="Pfam" id="PF10728"/>
    </source>
</evidence>
<dbReference type="RefSeq" id="WP_110884956.1">
    <property type="nucleotide sequence ID" value="NZ_QJSX01000001.1"/>
</dbReference>
<feature type="domain" description="Pyrroline-5-carboxylate reductase catalytic N-terminal" evidence="1">
    <location>
        <begin position="4"/>
        <end position="77"/>
    </location>
</feature>
<sequence>MTPRIGFLGAGRVGTTLALGWRRVGRDVRAAWSRSGRKISDVECLPAPQDVLDACDVVFVTVADAAVESTASAVTWSDRHLAVHCAGALDLDVLEAARRAGAKVASLHPLQTFADPDTTLTTLRGAAFTIEGDDESAALLSTLASDLGGRSLRLPAGHRALYHASAQYVGAFLTTLLRESAFLWRALGVSERDALAALVPLAVGTLRSAEAVGPVGALAGPLARGDAPTVERHLAALPEAHLDLYRALSLRALELARERGLQDDVAARLFALLESP</sequence>
<name>A0A318STA7_9DEIO</name>
<dbReference type="InterPro" id="IPR008927">
    <property type="entry name" value="6-PGluconate_DH-like_C_sf"/>
</dbReference>
<dbReference type="AlphaFoldDB" id="A0A318STA7"/>
<dbReference type="InterPro" id="IPR036291">
    <property type="entry name" value="NAD(P)-bd_dom_sf"/>
</dbReference>
<evidence type="ECO:0000313" key="3">
    <source>
        <dbReference type="EMBL" id="PYE56466.1"/>
    </source>
</evidence>
<comment type="caution">
    <text evidence="3">The sequence shown here is derived from an EMBL/GenBank/DDBJ whole genome shotgun (WGS) entry which is preliminary data.</text>
</comment>
<dbReference type="Pfam" id="PF10728">
    <property type="entry name" value="DUF2520"/>
    <property type="match status" value="1"/>
</dbReference>
<accession>A0A318STA7</accession>
<dbReference type="Gene3D" id="1.10.1040.20">
    <property type="entry name" value="ProC-like, C-terminal domain"/>
    <property type="match status" value="1"/>
</dbReference>
<dbReference type="InterPro" id="IPR037108">
    <property type="entry name" value="TM1727-like_C_sf"/>
</dbReference>
<keyword evidence="4" id="KW-1185">Reference proteome</keyword>
<dbReference type="Proteomes" id="UP000248326">
    <property type="component" value="Unassembled WGS sequence"/>
</dbReference>
<protein>
    <submittedName>
        <fullName evidence="3">Putative short-subunit dehydrogenase-like oxidoreductase (DUF2520 family)</fullName>
    </submittedName>
</protein>
<dbReference type="PANTHER" id="PTHR40459:SF1">
    <property type="entry name" value="CONSERVED HYPOTHETICAL ALANINE AND LEUCINE RICH PROTEIN"/>
    <property type="match status" value="1"/>
</dbReference>
<organism evidence="3 4">
    <name type="scientific">Deinococcus yavapaiensis KR-236</name>
    <dbReference type="NCBI Taxonomy" id="694435"/>
    <lineage>
        <taxon>Bacteria</taxon>
        <taxon>Thermotogati</taxon>
        <taxon>Deinococcota</taxon>
        <taxon>Deinococci</taxon>
        <taxon>Deinococcales</taxon>
        <taxon>Deinococcaceae</taxon>
        <taxon>Deinococcus</taxon>
    </lineage>
</organism>
<proteinExistence type="predicted"/>
<dbReference type="Pfam" id="PF03807">
    <property type="entry name" value="F420_oxidored"/>
    <property type="match status" value="1"/>
</dbReference>
<dbReference type="SUPFAM" id="SSF51735">
    <property type="entry name" value="NAD(P)-binding Rossmann-fold domains"/>
    <property type="match status" value="1"/>
</dbReference>
<evidence type="ECO:0000313" key="4">
    <source>
        <dbReference type="Proteomes" id="UP000248326"/>
    </source>
</evidence>
<reference evidence="3 4" key="1">
    <citation type="submission" date="2018-06" db="EMBL/GenBank/DDBJ databases">
        <title>Genomic Encyclopedia of Type Strains, Phase IV (KMG-IV): sequencing the most valuable type-strain genomes for metagenomic binning, comparative biology and taxonomic classification.</title>
        <authorList>
            <person name="Goeker M."/>
        </authorList>
    </citation>
    <scope>NUCLEOTIDE SEQUENCE [LARGE SCALE GENOMIC DNA]</scope>
    <source>
        <strain evidence="3 4">DSM 18048</strain>
    </source>
</reference>
<evidence type="ECO:0000259" key="1">
    <source>
        <dbReference type="Pfam" id="PF03807"/>
    </source>
</evidence>
<dbReference type="PANTHER" id="PTHR40459">
    <property type="entry name" value="CONSERVED HYPOTHETICAL ALANINE AND LEUCINE RICH PROTEIN"/>
    <property type="match status" value="1"/>
</dbReference>
<dbReference type="OrthoDB" id="9810755at2"/>
<dbReference type="SUPFAM" id="SSF48179">
    <property type="entry name" value="6-phosphogluconate dehydrogenase C-terminal domain-like"/>
    <property type="match status" value="1"/>
</dbReference>
<dbReference type="EMBL" id="QJSX01000001">
    <property type="protein sequence ID" value="PYE56466.1"/>
    <property type="molecule type" value="Genomic_DNA"/>
</dbReference>
<dbReference type="InterPro" id="IPR018931">
    <property type="entry name" value="DUF2520"/>
</dbReference>